<evidence type="ECO:0000313" key="2">
    <source>
        <dbReference type="EMBL" id="GAA2112559.1"/>
    </source>
</evidence>
<evidence type="ECO:0000256" key="1">
    <source>
        <dbReference type="SAM" id="MobiDB-lite"/>
    </source>
</evidence>
<sequence>MTDTQPTADVTPLGDPPPWDDRPRLSYDLHVTISNGPFQDSHGYETGQTCPGCDQRPTDGDEITRIGTTWWHLACFTRHMRTGGADAAWQALGTDLAARPSRYSVAETRAITRNLLRLATKGTR</sequence>
<reference evidence="2 3" key="1">
    <citation type="journal article" date="2019" name="Int. J. Syst. Evol. Microbiol.">
        <title>The Global Catalogue of Microorganisms (GCM) 10K type strain sequencing project: providing services to taxonomists for standard genome sequencing and annotation.</title>
        <authorList>
            <consortium name="The Broad Institute Genomics Platform"/>
            <consortium name="The Broad Institute Genome Sequencing Center for Infectious Disease"/>
            <person name="Wu L."/>
            <person name="Ma J."/>
        </authorList>
    </citation>
    <scope>NUCLEOTIDE SEQUENCE [LARGE SCALE GENOMIC DNA]</scope>
    <source>
        <strain evidence="2 3">JCM 14559</strain>
    </source>
</reference>
<evidence type="ECO:0000313" key="3">
    <source>
        <dbReference type="Proteomes" id="UP001500897"/>
    </source>
</evidence>
<name>A0ABN2XJ66_9ACTN</name>
<dbReference type="RefSeq" id="WP_344555764.1">
    <property type="nucleotide sequence ID" value="NZ_BAAANS010000043.1"/>
</dbReference>
<keyword evidence="3" id="KW-1185">Reference proteome</keyword>
<feature type="region of interest" description="Disordered" evidence="1">
    <location>
        <begin position="1"/>
        <end position="56"/>
    </location>
</feature>
<dbReference type="Proteomes" id="UP001500897">
    <property type="component" value="Unassembled WGS sequence"/>
</dbReference>
<accession>A0ABN2XJ66</accession>
<dbReference type="EMBL" id="BAAANS010000043">
    <property type="protein sequence ID" value="GAA2112559.1"/>
    <property type="molecule type" value="Genomic_DNA"/>
</dbReference>
<evidence type="ECO:0008006" key="4">
    <source>
        <dbReference type="Google" id="ProtNLM"/>
    </source>
</evidence>
<proteinExistence type="predicted"/>
<organism evidence="2 3">
    <name type="scientific">Kitasatospora saccharophila</name>
    <dbReference type="NCBI Taxonomy" id="407973"/>
    <lineage>
        <taxon>Bacteria</taxon>
        <taxon>Bacillati</taxon>
        <taxon>Actinomycetota</taxon>
        <taxon>Actinomycetes</taxon>
        <taxon>Kitasatosporales</taxon>
        <taxon>Streptomycetaceae</taxon>
        <taxon>Kitasatospora</taxon>
    </lineage>
</organism>
<comment type="caution">
    <text evidence="2">The sequence shown here is derived from an EMBL/GenBank/DDBJ whole genome shotgun (WGS) entry which is preliminary data.</text>
</comment>
<protein>
    <recommendedName>
        <fullName evidence="4">PARP-type domain-containing protein</fullName>
    </recommendedName>
</protein>
<gene>
    <name evidence="2" type="ORF">GCM10009759_55420</name>
</gene>